<evidence type="ECO:0000256" key="4">
    <source>
        <dbReference type="RuleBase" id="RU003707"/>
    </source>
</evidence>
<dbReference type="RefSeq" id="WP_121805133.1">
    <property type="nucleotide sequence ID" value="NZ_RDBE01000004.1"/>
</dbReference>
<dbReference type="InterPro" id="IPR029045">
    <property type="entry name" value="ClpP/crotonase-like_dom_sf"/>
</dbReference>
<dbReference type="Gene3D" id="3.90.226.10">
    <property type="entry name" value="2-enoyl-CoA Hydratase, Chain A, domain 1"/>
    <property type="match status" value="1"/>
</dbReference>
<protein>
    <submittedName>
        <fullName evidence="5">Enoyl-CoA hydratase</fullName>
    </submittedName>
</protein>
<dbReference type="OrthoDB" id="4308938at2"/>
<keyword evidence="6" id="KW-1185">Reference proteome</keyword>
<dbReference type="SUPFAM" id="SSF52096">
    <property type="entry name" value="ClpP/crotonase"/>
    <property type="match status" value="1"/>
</dbReference>
<reference evidence="5 6" key="1">
    <citation type="submission" date="2018-10" db="EMBL/GenBank/DDBJ databases">
        <title>Marmoricola sp. 4Q3S-7 whole genome shotgun sequence.</title>
        <authorList>
            <person name="Li F."/>
        </authorList>
    </citation>
    <scope>NUCLEOTIDE SEQUENCE [LARGE SCALE GENOMIC DNA]</scope>
    <source>
        <strain evidence="5 6">4Q3S-7</strain>
    </source>
</reference>
<dbReference type="Proteomes" id="UP000281708">
    <property type="component" value="Unassembled WGS sequence"/>
</dbReference>
<evidence type="ECO:0000256" key="1">
    <source>
        <dbReference type="ARBA" id="ARBA00005254"/>
    </source>
</evidence>
<evidence type="ECO:0000313" key="5">
    <source>
        <dbReference type="EMBL" id="RLV50271.1"/>
    </source>
</evidence>
<evidence type="ECO:0000256" key="2">
    <source>
        <dbReference type="ARBA" id="ARBA00023098"/>
    </source>
</evidence>
<dbReference type="NCBIfam" id="NF006100">
    <property type="entry name" value="PRK08252.1"/>
    <property type="match status" value="1"/>
</dbReference>
<dbReference type="PANTHER" id="PTHR11941:SF169">
    <property type="entry name" value="(7AS)-7A-METHYL-1,5-DIOXO-2,3,5,6,7,7A-HEXAHYDRO-1H-INDENE-CARBOXYL-COA HYDROLASE"/>
    <property type="match status" value="1"/>
</dbReference>
<proteinExistence type="inferred from homology"/>
<comment type="similarity">
    <text evidence="1 4">Belongs to the enoyl-CoA hydratase/isomerase family.</text>
</comment>
<dbReference type="Gene3D" id="1.10.12.10">
    <property type="entry name" value="Lyase 2-enoyl-coa Hydratase, Chain A, domain 2"/>
    <property type="match status" value="1"/>
</dbReference>
<dbReference type="InterPro" id="IPR018376">
    <property type="entry name" value="Enoyl-CoA_hyd/isom_CS"/>
</dbReference>
<sequence length="256" mass="27221">MSVHYDVDHEGRVAVVAIDRPQVRNAMDASTARAVETAVDRVEADPEVWVGILTGGADVFCAGADVRELAAGRAHHIHTRRGGFGGFVRLERTKPFIAAVEGPALAGGMEMVLACDLVVASASATFGLPEVRRSNVCGGGALFRLPERVSQPLAMEWLLTGDTVTAEQAHAAGLLNQLCPAGTALEHARALAARINRNAPLAVRATREGVLGAGDRADAERWQLSNRLVREVAASSDFDEGVRAFVEKRVPRWSAS</sequence>
<dbReference type="EMBL" id="RDBE01000004">
    <property type="protein sequence ID" value="RLV50271.1"/>
    <property type="molecule type" value="Genomic_DNA"/>
</dbReference>
<keyword evidence="2" id="KW-0443">Lipid metabolism</keyword>
<dbReference type="InterPro" id="IPR014748">
    <property type="entry name" value="Enoyl-CoA_hydra_C"/>
</dbReference>
<comment type="caution">
    <text evidence="5">The sequence shown here is derived from an EMBL/GenBank/DDBJ whole genome shotgun (WGS) entry which is preliminary data.</text>
</comment>
<keyword evidence="3" id="KW-0456">Lyase</keyword>
<dbReference type="PROSITE" id="PS00166">
    <property type="entry name" value="ENOYL_COA_HYDRATASE"/>
    <property type="match status" value="1"/>
</dbReference>
<accession>A0A3L8P518</accession>
<dbReference type="InterPro" id="IPR001753">
    <property type="entry name" value="Enoyl-CoA_hydra/iso"/>
</dbReference>
<name>A0A3L8P518_9ACTN</name>
<evidence type="ECO:0000313" key="6">
    <source>
        <dbReference type="Proteomes" id="UP000281708"/>
    </source>
</evidence>
<dbReference type="Pfam" id="PF00378">
    <property type="entry name" value="ECH_1"/>
    <property type="match status" value="1"/>
</dbReference>
<evidence type="ECO:0000256" key="3">
    <source>
        <dbReference type="ARBA" id="ARBA00023239"/>
    </source>
</evidence>
<dbReference type="GO" id="GO:0016829">
    <property type="term" value="F:lyase activity"/>
    <property type="evidence" value="ECO:0007669"/>
    <property type="project" value="UniProtKB-KW"/>
</dbReference>
<gene>
    <name evidence="5" type="ORF">D9V37_05335</name>
</gene>
<dbReference type="AlphaFoldDB" id="A0A3L8P518"/>
<dbReference type="CDD" id="cd06558">
    <property type="entry name" value="crotonase-like"/>
    <property type="match status" value="1"/>
</dbReference>
<dbReference type="GO" id="GO:0006635">
    <property type="term" value="P:fatty acid beta-oxidation"/>
    <property type="evidence" value="ECO:0007669"/>
    <property type="project" value="TreeGrafter"/>
</dbReference>
<dbReference type="PANTHER" id="PTHR11941">
    <property type="entry name" value="ENOYL-COA HYDRATASE-RELATED"/>
    <property type="match status" value="1"/>
</dbReference>
<organism evidence="5 6">
    <name type="scientific">Nocardioides mangrovicus</name>
    <dbReference type="NCBI Taxonomy" id="2478913"/>
    <lineage>
        <taxon>Bacteria</taxon>
        <taxon>Bacillati</taxon>
        <taxon>Actinomycetota</taxon>
        <taxon>Actinomycetes</taxon>
        <taxon>Propionibacteriales</taxon>
        <taxon>Nocardioidaceae</taxon>
        <taxon>Nocardioides</taxon>
    </lineage>
</organism>